<keyword evidence="1" id="KW-0732">Signal</keyword>
<evidence type="ECO:0000313" key="2">
    <source>
        <dbReference type="EMBL" id="KAK9138864.1"/>
    </source>
</evidence>
<gene>
    <name evidence="2" type="ORF">Sjap_009458</name>
</gene>
<organism evidence="2 3">
    <name type="scientific">Stephania japonica</name>
    <dbReference type="NCBI Taxonomy" id="461633"/>
    <lineage>
        <taxon>Eukaryota</taxon>
        <taxon>Viridiplantae</taxon>
        <taxon>Streptophyta</taxon>
        <taxon>Embryophyta</taxon>
        <taxon>Tracheophyta</taxon>
        <taxon>Spermatophyta</taxon>
        <taxon>Magnoliopsida</taxon>
        <taxon>Ranunculales</taxon>
        <taxon>Menispermaceae</taxon>
        <taxon>Menispermoideae</taxon>
        <taxon>Cissampelideae</taxon>
        <taxon>Stephania</taxon>
    </lineage>
</organism>
<sequence>MVIIVKIIALSVPFTLAEPIFQALDEAFEIVYYIDEKVNVGNYPYGIKRRFAKVLLVHNNVHLSKKDSSSNNLDMSVNEALTSIGNEWEAFPDGVGKMEIQIIMGFIRGQAHASIEELYEDLEQLFVDMLLFFLPQLPIVALKDMNESPIEIREQRARSALKLLCKLKLLEDKVQWSFPEGITRLIDPDDDEEECNNEQHGDACIIEVPCVVTPEIVEMSSNF</sequence>
<dbReference type="Proteomes" id="UP001417504">
    <property type="component" value="Unassembled WGS sequence"/>
</dbReference>
<dbReference type="AlphaFoldDB" id="A0AAP0PDB7"/>
<protein>
    <submittedName>
        <fullName evidence="2">Uncharacterized protein</fullName>
    </submittedName>
</protein>
<comment type="caution">
    <text evidence="2">The sequence shown here is derived from an EMBL/GenBank/DDBJ whole genome shotgun (WGS) entry which is preliminary data.</text>
</comment>
<name>A0AAP0PDB7_9MAGN</name>
<keyword evidence="3" id="KW-1185">Reference proteome</keyword>
<evidence type="ECO:0000313" key="3">
    <source>
        <dbReference type="Proteomes" id="UP001417504"/>
    </source>
</evidence>
<accession>A0AAP0PDB7</accession>
<evidence type="ECO:0000256" key="1">
    <source>
        <dbReference type="SAM" id="SignalP"/>
    </source>
</evidence>
<feature type="chain" id="PRO_5042907774" evidence="1">
    <location>
        <begin position="18"/>
        <end position="223"/>
    </location>
</feature>
<dbReference type="EMBL" id="JBBNAE010000003">
    <property type="protein sequence ID" value="KAK9138864.1"/>
    <property type="molecule type" value="Genomic_DNA"/>
</dbReference>
<feature type="signal peptide" evidence="1">
    <location>
        <begin position="1"/>
        <end position="17"/>
    </location>
</feature>
<reference evidence="2 3" key="1">
    <citation type="submission" date="2024-01" db="EMBL/GenBank/DDBJ databases">
        <title>Genome assemblies of Stephania.</title>
        <authorList>
            <person name="Yang L."/>
        </authorList>
    </citation>
    <scope>NUCLEOTIDE SEQUENCE [LARGE SCALE GENOMIC DNA]</scope>
    <source>
        <strain evidence="2">QJT</strain>
        <tissue evidence="2">Leaf</tissue>
    </source>
</reference>
<proteinExistence type="predicted"/>